<feature type="region of interest" description="Disordered" evidence="1">
    <location>
        <begin position="972"/>
        <end position="1055"/>
    </location>
</feature>
<name>A0AAN7CV71_9PEZI</name>
<dbReference type="Proteomes" id="UP001303647">
    <property type="component" value="Unassembled WGS sequence"/>
</dbReference>
<feature type="compositionally biased region" description="Acidic residues" evidence="1">
    <location>
        <begin position="193"/>
        <end position="218"/>
    </location>
</feature>
<dbReference type="EMBL" id="MU857646">
    <property type="protein sequence ID" value="KAK4247852.1"/>
    <property type="molecule type" value="Genomic_DNA"/>
</dbReference>
<feature type="compositionally biased region" description="Polar residues" evidence="1">
    <location>
        <begin position="554"/>
        <end position="575"/>
    </location>
</feature>
<keyword evidence="4" id="KW-1185">Reference proteome</keyword>
<sequence>MRDANNLRLRLVVQRHALPEVRVVFAVSLDNDPTIANLLEQINEIIPLESSDWGLEDYAVQLRDSSGHGFECLHFQQVSLILKNDEEVFIRPLDIGDRRKRRLTGREQITTDGRHLIDGVAFGRPRLKAPRDRPPVDIPPLKRRRMTYEEDASEDDEPRLLLTEHAEDQQPSSRHVRFRGQSDDLGSGRSSEVEENEDDDFSAQETESTDEGEEDFGSDGEAGSSELEAELRALQADNEGSQDEASDADEDLVDLGKPSAPTRSAGLDLQTLDQISALQTAYPTAQVHECEWLLKQHLGDVKLAYWRLFAKHRPILSQDAMLARLARSSSKAAERANEASDESEGESVASVVKHYDQHGFPSGSVLAGTAAAQMAEAMRKSGHAVKSPVHTSQPSPYSSRHQNEIEHQDEGGTEHGSTSDSGPEVASSKLPMALGDASLFGRAESRGESVSDGENEAEATNSDTGDSDESSDDSSDGSSDDSSDSDDSTDHSENTGGDRRAKHGPDSKSEHDLGSDASSVSSQESDDSTSSSDNDSSDGNVDDALKSHALPRNSDATIQASAPQLVSVRKSQPEGTLQKDDEGSAGPQRPVPPGQGKTATQKRNARRRAARAAKIAAARGEQPPSAGDMDRLSASETQDLVDSVATKKEALLRRLGMVQSASPVFGNGVAGDGAQGAPAPGASASDTPGDATSKPADGGPKRSPPAESSEQVSGTPNGKDDESEAWRSKIVYRAVECCHDEVKLSEPPFPFVQRWDPQQQYHYREKSNRGGRSKRKQRDHSDYQDEDSWSSTKRRKYDGYCNGNDDSYTTYDDTAGLDDTVLNYDEEAEESQKENEELSNPNVEDEDDLPPLPSDISALPILNSGEAHTGMVLTWKQWLLSRATNWQPQISSLTGVVVNVFDTNTIEVRLAKRDRNLDRNEKVYDDEGNRVYDKFELPGMDDEGDTGPEQGYRTLDLADMIEPRILRSVDTARKTAVSDKPSTAAQNRTVAPDYVQSDNLEPATNTASGNPDEAGLERHGVDLRQLETDTQQDNGRSMVSTTATAPEALVSPIPEDRRQEISLLINDAGFRKDVDPSINENPCPDLSSPSRQLEEMAHDATLLHSEASHAQGGNSPRLPFLGTSNNVESQPTVVLEPFHGFSDCTSELTDERPVAYPKLHPHPSETGSLPSGRQPDRDLSIELGNDPIHDLDDPAVVSRSRLGRHSDDDNGLANRECEDDVGENSDSGSSDSSFPSLSDMWISHPTSNSKIPTKHGAVPTIKAKKSEVMPDLEYEEAMRRIDDADLSDDGNLEHTSKLAQGLLDEPIGKPTPKKPDELKEESSASPAPLVKTEQPSPRPTRISRASYSRTERESNSQVPPEGSQVVSLLSSSSEPELEERYAEDSIDETYEEPSMPTGSGWVRKARARRGMSVPASSAAQDVASKRLTSQQSQQTTDKRTTAALNSLLRAKKRVLGRSMF</sequence>
<reference evidence="3" key="2">
    <citation type="submission" date="2023-05" db="EMBL/GenBank/DDBJ databases">
        <authorList>
            <consortium name="Lawrence Berkeley National Laboratory"/>
            <person name="Steindorff A."/>
            <person name="Hensen N."/>
            <person name="Bonometti L."/>
            <person name="Westerberg I."/>
            <person name="Brannstrom I.O."/>
            <person name="Guillou S."/>
            <person name="Cros-Aarteil S."/>
            <person name="Calhoun S."/>
            <person name="Haridas S."/>
            <person name="Kuo A."/>
            <person name="Mondo S."/>
            <person name="Pangilinan J."/>
            <person name="Riley R."/>
            <person name="Labutti K."/>
            <person name="Andreopoulos B."/>
            <person name="Lipzen A."/>
            <person name="Chen C."/>
            <person name="Yanf M."/>
            <person name="Daum C."/>
            <person name="Ng V."/>
            <person name="Clum A."/>
            <person name="Ohm R."/>
            <person name="Martin F."/>
            <person name="Silar P."/>
            <person name="Natvig D."/>
            <person name="Lalanne C."/>
            <person name="Gautier V."/>
            <person name="Ament-Velasquez S.L."/>
            <person name="Kruys A."/>
            <person name="Hutchinson M.I."/>
            <person name="Powell A.J."/>
            <person name="Barry K."/>
            <person name="Miller A.N."/>
            <person name="Grigoriev I.V."/>
            <person name="Debuchy R."/>
            <person name="Gladieux P."/>
            <person name="Thoren M.H."/>
            <person name="Johannesson H."/>
        </authorList>
    </citation>
    <scope>NUCLEOTIDE SEQUENCE</scope>
    <source>
        <strain evidence="3">CBS 359.72</strain>
    </source>
</reference>
<feature type="region of interest" description="Disordered" evidence="1">
    <location>
        <begin position="1155"/>
        <end position="1441"/>
    </location>
</feature>
<feature type="compositionally biased region" description="Low complexity" evidence="1">
    <location>
        <begin position="675"/>
        <end position="689"/>
    </location>
</feature>
<evidence type="ECO:0000313" key="3">
    <source>
        <dbReference type="EMBL" id="KAK4247852.1"/>
    </source>
</evidence>
<feature type="compositionally biased region" description="Acidic residues" evidence="1">
    <location>
        <begin position="465"/>
        <end position="487"/>
    </location>
</feature>
<feature type="compositionally biased region" description="Polar residues" evidence="1">
    <location>
        <begin position="1426"/>
        <end position="1435"/>
    </location>
</feature>
<accession>A0AAN7CV71</accession>
<gene>
    <name evidence="3" type="ORF">C7999DRAFT_40842</name>
</gene>
<feature type="compositionally biased region" description="Polar residues" evidence="1">
    <location>
        <begin position="389"/>
        <end position="400"/>
    </location>
</feature>
<protein>
    <recommendedName>
        <fullName evidence="2">DUF7357 domain-containing protein</fullName>
    </recommendedName>
</protein>
<comment type="caution">
    <text evidence="3">The sequence shown here is derived from an EMBL/GenBank/DDBJ whole genome shotgun (WGS) entry which is preliminary data.</text>
</comment>
<feature type="compositionally biased region" description="Polar residues" evidence="1">
    <location>
        <begin position="996"/>
        <end position="1009"/>
    </location>
</feature>
<feature type="compositionally biased region" description="Acidic residues" evidence="1">
    <location>
        <begin position="240"/>
        <end position="253"/>
    </location>
</feature>
<feature type="compositionally biased region" description="Low complexity" evidence="1">
    <location>
        <begin position="515"/>
        <end position="539"/>
    </location>
</feature>
<feature type="region of interest" description="Disordered" evidence="1">
    <location>
        <begin position="121"/>
        <end position="224"/>
    </location>
</feature>
<evidence type="ECO:0000256" key="1">
    <source>
        <dbReference type="SAM" id="MobiDB-lite"/>
    </source>
</evidence>
<feature type="compositionally biased region" description="Basic residues" evidence="1">
    <location>
        <begin position="769"/>
        <end position="778"/>
    </location>
</feature>
<feature type="compositionally biased region" description="Basic and acidic residues" evidence="1">
    <location>
        <begin position="158"/>
        <end position="168"/>
    </location>
</feature>
<feature type="compositionally biased region" description="Basic and acidic residues" evidence="1">
    <location>
        <begin position="1015"/>
        <end position="1027"/>
    </location>
</feature>
<feature type="compositionally biased region" description="Polar residues" evidence="1">
    <location>
        <begin position="706"/>
        <end position="716"/>
    </location>
</feature>
<feature type="compositionally biased region" description="Polar residues" evidence="1">
    <location>
        <begin position="1028"/>
        <end position="1044"/>
    </location>
</feature>
<feature type="compositionally biased region" description="Basic and acidic residues" evidence="1">
    <location>
        <begin position="401"/>
        <end position="413"/>
    </location>
</feature>
<organism evidence="3 4">
    <name type="scientific">Corynascus novoguineensis</name>
    <dbReference type="NCBI Taxonomy" id="1126955"/>
    <lineage>
        <taxon>Eukaryota</taxon>
        <taxon>Fungi</taxon>
        <taxon>Dikarya</taxon>
        <taxon>Ascomycota</taxon>
        <taxon>Pezizomycotina</taxon>
        <taxon>Sordariomycetes</taxon>
        <taxon>Sordariomycetidae</taxon>
        <taxon>Sordariales</taxon>
        <taxon>Chaetomiaceae</taxon>
        <taxon>Corynascus</taxon>
    </lineage>
</organism>
<feature type="compositionally biased region" description="Basic and acidic residues" evidence="1">
    <location>
        <begin position="488"/>
        <end position="514"/>
    </location>
</feature>
<proteinExistence type="predicted"/>
<feature type="region of interest" description="Disordered" evidence="1">
    <location>
        <begin position="1072"/>
        <end position="1091"/>
    </location>
</feature>
<feature type="compositionally biased region" description="Polar residues" evidence="1">
    <location>
        <begin position="980"/>
        <end position="989"/>
    </location>
</feature>
<feature type="domain" description="DUF7357" evidence="2">
    <location>
        <begin position="7"/>
        <end position="140"/>
    </location>
</feature>
<feature type="region of interest" description="Disordered" evidence="1">
    <location>
        <begin position="377"/>
        <end position="635"/>
    </location>
</feature>
<dbReference type="Pfam" id="PF24054">
    <property type="entry name" value="DUF7357"/>
    <property type="match status" value="1"/>
</dbReference>
<feature type="region of interest" description="Disordered" evidence="1">
    <location>
        <begin position="662"/>
        <end position="724"/>
    </location>
</feature>
<reference evidence="3" key="1">
    <citation type="journal article" date="2023" name="Mol. Phylogenet. Evol.">
        <title>Genome-scale phylogeny and comparative genomics of the fungal order Sordariales.</title>
        <authorList>
            <person name="Hensen N."/>
            <person name="Bonometti L."/>
            <person name="Westerberg I."/>
            <person name="Brannstrom I.O."/>
            <person name="Guillou S."/>
            <person name="Cros-Aarteil S."/>
            <person name="Calhoun S."/>
            <person name="Haridas S."/>
            <person name="Kuo A."/>
            <person name="Mondo S."/>
            <person name="Pangilinan J."/>
            <person name="Riley R."/>
            <person name="LaButti K."/>
            <person name="Andreopoulos B."/>
            <person name="Lipzen A."/>
            <person name="Chen C."/>
            <person name="Yan M."/>
            <person name="Daum C."/>
            <person name="Ng V."/>
            <person name="Clum A."/>
            <person name="Steindorff A."/>
            <person name="Ohm R.A."/>
            <person name="Martin F."/>
            <person name="Silar P."/>
            <person name="Natvig D.O."/>
            <person name="Lalanne C."/>
            <person name="Gautier V."/>
            <person name="Ament-Velasquez S.L."/>
            <person name="Kruys A."/>
            <person name="Hutchinson M.I."/>
            <person name="Powell A.J."/>
            <person name="Barry K."/>
            <person name="Miller A.N."/>
            <person name="Grigoriev I.V."/>
            <person name="Debuchy R."/>
            <person name="Gladieux P."/>
            <person name="Hiltunen Thoren M."/>
            <person name="Johannesson H."/>
        </authorList>
    </citation>
    <scope>NUCLEOTIDE SEQUENCE</scope>
    <source>
        <strain evidence="3">CBS 359.72</strain>
    </source>
</reference>
<dbReference type="InterPro" id="IPR055781">
    <property type="entry name" value="DUF7357"/>
</dbReference>
<feature type="compositionally biased region" description="Basic and acidic residues" evidence="1">
    <location>
        <begin position="1313"/>
        <end position="1322"/>
    </location>
</feature>
<feature type="region of interest" description="Disordered" evidence="1">
    <location>
        <begin position="236"/>
        <end position="265"/>
    </location>
</feature>
<feature type="region of interest" description="Disordered" evidence="1">
    <location>
        <begin position="746"/>
        <end position="857"/>
    </location>
</feature>
<evidence type="ECO:0000313" key="4">
    <source>
        <dbReference type="Proteomes" id="UP001303647"/>
    </source>
</evidence>
<feature type="compositionally biased region" description="Low complexity" evidence="1">
    <location>
        <begin position="1225"/>
        <end position="1239"/>
    </location>
</feature>
<evidence type="ECO:0000259" key="2">
    <source>
        <dbReference type="Pfam" id="PF24054"/>
    </source>
</evidence>